<gene>
    <name evidence="7" type="ORF">B7492_23770</name>
</gene>
<dbReference type="InterPro" id="IPR055342">
    <property type="entry name" value="MreC_beta-barrel_core"/>
</dbReference>
<dbReference type="Gene3D" id="2.40.10.340">
    <property type="entry name" value="Rod shape-determining protein MreC, domain 1"/>
    <property type="match status" value="1"/>
</dbReference>
<sequence>MPQFFLNKRLIVLLVSIILLVALIGISLKERNSLSWPEQFIKDTVGVVERVFQKPANYVAGFFENVEDVKRTYEENKKLKAKLDSTADLSAVVKNLDDENKKLRELTGKEKSRGDYTEVQASVVSRNPDKWYDLVGIDRGAQQGIKKDMAVVTPKGLVGRVKSVSQFTSSVELLSSMSRTNRVSAIVQGQENIFGLIEGYDKEKQLLLFTKISSDAEVQKDQLVVTSGLGDIFPKGLAIGKIVDVQPDPYGLTKTAYVKPSADLNDVEHIIVAKRDMPTAPLE</sequence>
<dbReference type="Gene3D" id="2.40.10.350">
    <property type="entry name" value="Rod shape-determining protein MreC, domain 2"/>
    <property type="match status" value="1"/>
</dbReference>
<dbReference type="InterPro" id="IPR042175">
    <property type="entry name" value="Cell/Rod_MreC_2"/>
</dbReference>
<dbReference type="PANTHER" id="PTHR34138:SF1">
    <property type="entry name" value="CELL SHAPE-DETERMINING PROTEIN MREC"/>
    <property type="match status" value="1"/>
</dbReference>
<evidence type="ECO:0000256" key="3">
    <source>
        <dbReference type="ARBA" id="ARBA00022960"/>
    </source>
</evidence>
<organism evidence="7 8">
    <name type="scientific">Bacillus mycoides</name>
    <dbReference type="NCBI Taxonomy" id="1405"/>
    <lineage>
        <taxon>Bacteria</taxon>
        <taxon>Bacillati</taxon>
        <taxon>Bacillota</taxon>
        <taxon>Bacilli</taxon>
        <taxon>Bacillales</taxon>
        <taxon>Bacillaceae</taxon>
        <taxon>Bacillus</taxon>
        <taxon>Bacillus cereus group</taxon>
    </lineage>
</organism>
<evidence type="ECO:0000256" key="2">
    <source>
        <dbReference type="ARBA" id="ARBA00013855"/>
    </source>
</evidence>
<dbReference type="RefSeq" id="WP_085312433.1">
    <property type="nucleotide sequence ID" value="NZ_CP020743.1"/>
</dbReference>
<dbReference type="PANTHER" id="PTHR34138">
    <property type="entry name" value="CELL SHAPE-DETERMINING PROTEIN MREC"/>
    <property type="match status" value="1"/>
</dbReference>
<dbReference type="GO" id="GO:0005886">
    <property type="term" value="C:plasma membrane"/>
    <property type="evidence" value="ECO:0007669"/>
    <property type="project" value="TreeGrafter"/>
</dbReference>
<dbReference type="GO" id="GO:0008360">
    <property type="term" value="P:regulation of cell shape"/>
    <property type="evidence" value="ECO:0007669"/>
    <property type="project" value="UniProtKB-KW"/>
</dbReference>
<accession>A0A1W6AE02</accession>
<reference evidence="7 8" key="1">
    <citation type="submission" date="2017-04" db="EMBL/GenBank/DDBJ databases">
        <title>The Characteristic of a Fine Plant Growth-Promoting Rhizobacteria Bacillus mycoides Gnyt1 and its Whole Genome Sequencing Analysis.</title>
        <authorList>
            <person name="Li J.H."/>
            <person name="Yao T."/>
        </authorList>
    </citation>
    <scope>NUCLEOTIDE SEQUENCE [LARGE SCALE GENOMIC DNA]</scope>
    <source>
        <strain evidence="7 8">Gnyt1</strain>
    </source>
</reference>
<dbReference type="AlphaFoldDB" id="A0A1W6AE02"/>
<dbReference type="FunFam" id="2.40.10.350:FF:000004">
    <property type="entry name" value="Cell shape-determining protein MreC"/>
    <property type="match status" value="1"/>
</dbReference>
<keyword evidence="3 5" id="KW-0133">Cell shape</keyword>
<dbReference type="NCBIfam" id="TIGR00219">
    <property type="entry name" value="mreC"/>
    <property type="match status" value="1"/>
</dbReference>
<evidence type="ECO:0000256" key="1">
    <source>
        <dbReference type="ARBA" id="ARBA00009369"/>
    </source>
</evidence>
<comment type="similarity">
    <text evidence="1 5">Belongs to the MreC family.</text>
</comment>
<name>A0A1W6AE02_BACMY</name>
<dbReference type="PIRSF" id="PIRSF038471">
    <property type="entry name" value="MreC"/>
    <property type="match status" value="1"/>
</dbReference>
<dbReference type="Proteomes" id="UP000192932">
    <property type="component" value="Chromosome"/>
</dbReference>
<dbReference type="Pfam" id="PF04085">
    <property type="entry name" value="MreC"/>
    <property type="match status" value="1"/>
</dbReference>
<evidence type="ECO:0000313" key="8">
    <source>
        <dbReference type="Proteomes" id="UP000192932"/>
    </source>
</evidence>
<dbReference type="InterPro" id="IPR007221">
    <property type="entry name" value="MreC"/>
</dbReference>
<protein>
    <recommendedName>
        <fullName evidence="2 5">Cell shape-determining protein MreC</fullName>
    </recommendedName>
    <alternativeName>
        <fullName evidence="4 5">Cell shape protein MreC</fullName>
    </alternativeName>
</protein>
<evidence type="ECO:0000256" key="5">
    <source>
        <dbReference type="PIRNR" id="PIRNR038471"/>
    </source>
</evidence>
<dbReference type="EMBL" id="CP020743">
    <property type="protein sequence ID" value="ARJ24035.1"/>
    <property type="molecule type" value="Genomic_DNA"/>
</dbReference>
<dbReference type="InterPro" id="IPR042177">
    <property type="entry name" value="Cell/Rod_1"/>
</dbReference>
<proteinExistence type="inferred from homology"/>
<evidence type="ECO:0000313" key="7">
    <source>
        <dbReference type="EMBL" id="ARJ24035.1"/>
    </source>
</evidence>
<evidence type="ECO:0000259" key="6">
    <source>
        <dbReference type="Pfam" id="PF04085"/>
    </source>
</evidence>
<comment type="function">
    <text evidence="5">Involved in formation and maintenance of cell shape.</text>
</comment>
<feature type="domain" description="Rod shape-determining protein MreC beta-barrel core" evidence="6">
    <location>
        <begin position="123"/>
        <end position="273"/>
    </location>
</feature>
<evidence type="ECO:0000256" key="4">
    <source>
        <dbReference type="ARBA" id="ARBA00032089"/>
    </source>
</evidence>